<reference evidence="3 4" key="1">
    <citation type="submission" date="2017-06" db="EMBL/GenBank/DDBJ databases">
        <title>Ant-infecting Ophiocordyceps genomes reveal a high diversity of potential behavioral manipulation genes and a possible major role for enterotoxins.</title>
        <authorList>
            <person name="De Bekker C."/>
            <person name="Evans H.C."/>
            <person name="Brachmann A."/>
            <person name="Hughes D.P."/>
        </authorList>
    </citation>
    <scope>NUCLEOTIDE SEQUENCE [LARGE SCALE GENOMIC DNA]</scope>
    <source>
        <strain evidence="3 4">Map16</strain>
    </source>
</reference>
<protein>
    <recommendedName>
        <fullName evidence="2">Amidase domain-containing protein</fullName>
    </recommendedName>
</protein>
<dbReference type="AlphaFoldDB" id="A0A2C5ZBD5"/>
<dbReference type="STRING" id="2004952.A0A2C5ZBD5"/>
<dbReference type="Proteomes" id="UP000226431">
    <property type="component" value="Unassembled WGS sequence"/>
</dbReference>
<dbReference type="PANTHER" id="PTHR11895">
    <property type="entry name" value="TRANSAMIDASE"/>
    <property type="match status" value="1"/>
</dbReference>
<feature type="domain" description="Amidase" evidence="2">
    <location>
        <begin position="161"/>
        <end position="561"/>
    </location>
</feature>
<dbReference type="OrthoDB" id="421993at2759"/>
<feature type="region of interest" description="Disordered" evidence="1">
    <location>
        <begin position="1"/>
        <end position="24"/>
    </location>
</feature>
<organism evidence="3 4">
    <name type="scientific">Ophiocordyceps camponoti-rufipedis</name>
    <dbReference type="NCBI Taxonomy" id="2004952"/>
    <lineage>
        <taxon>Eukaryota</taxon>
        <taxon>Fungi</taxon>
        <taxon>Dikarya</taxon>
        <taxon>Ascomycota</taxon>
        <taxon>Pezizomycotina</taxon>
        <taxon>Sordariomycetes</taxon>
        <taxon>Hypocreomycetidae</taxon>
        <taxon>Hypocreales</taxon>
        <taxon>Ophiocordycipitaceae</taxon>
        <taxon>Ophiocordyceps</taxon>
    </lineage>
</organism>
<dbReference type="PANTHER" id="PTHR11895:SF67">
    <property type="entry name" value="AMIDASE DOMAIN-CONTAINING PROTEIN"/>
    <property type="match status" value="1"/>
</dbReference>
<dbReference type="SUPFAM" id="SSF75304">
    <property type="entry name" value="Amidase signature (AS) enzymes"/>
    <property type="match status" value="1"/>
</dbReference>
<evidence type="ECO:0000313" key="4">
    <source>
        <dbReference type="Proteomes" id="UP000226431"/>
    </source>
</evidence>
<name>A0A2C5ZBD5_9HYPO</name>
<evidence type="ECO:0000259" key="2">
    <source>
        <dbReference type="Pfam" id="PF01425"/>
    </source>
</evidence>
<keyword evidence="4" id="KW-1185">Reference proteome</keyword>
<evidence type="ECO:0000256" key="1">
    <source>
        <dbReference type="SAM" id="MobiDB-lite"/>
    </source>
</evidence>
<feature type="compositionally biased region" description="Basic and acidic residues" evidence="1">
    <location>
        <begin position="1"/>
        <end position="10"/>
    </location>
</feature>
<feature type="compositionally biased region" description="Pro residues" evidence="1">
    <location>
        <begin position="11"/>
        <end position="24"/>
    </location>
</feature>
<dbReference type="Gene3D" id="3.90.1300.10">
    <property type="entry name" value="Amidase signature (AS) domain"/>
    <property type="match status" value="1"/>
</dbReference>
<comment type="caution">
    <text evidence="3">The sequence shown here is derived from an EMBL/GenBank/DDBJ whole genome shotgun (WGS) entry which is preliminary data.</text>
</comment>
<dbReference type="GO" id="GO:0003824">
    <property type="term" value="F:catalytic activity"/>
    <property type="evidence" value="ECO:0007669"/>
    <property type="project" value="InterPro"/>
</dbReference>
<evidence type="ECO:0000313" key="3">
    <source>
        <dbReference type="EMBL" id="PHH77183.1"/>
    </source>
</evidence>
<sequence length="603" mass="64848">MPPSDFDHYPKPTPAPETGYQPPPLKPLVLRGLPLFAMAEIISRSSALQRLLWTLGGWFQVNKASPATDDLPCTFHPLVTPLGPPGPMLPPDPSDLGPAHAASPARYYTAADYHALYKSGKVTPTQVTTALLAVAAHRRADGSPGRLADSWAESHGADRLALEAARLSTERYAAGAPLGVLDGVPVGVKDDVAVRGYVCHDGIGYKDSLPCFKAREESAWPVRMLQEAGAVVIGKFRMHEAGASTSGLNTVQGTPTNHFNDSYYPGGSSSGPASALSVGLTPICIATDAGGSIRIPAAYNSLYGLKTTHQRTLAMSMTMCVTGPMAANVADLRLAYRFMSQPDPDCSVQSCFGLSIPPGPSAPRVMGVYRDWWKHADGRVSAACDGALEWFAAERGYRIVDISIPHLADIQIAHASSCVAEITDSARRRYPPDWMSLYGSANKLTLAMACQTPAEDFLEANRWRTLLMRHLAFLFQQHPGLLIMTPTSPLIGYPKTPGDESYGVCDVNRIISSMMFACVANMSGTPSLSAPIAYVDPDQGQGRVPVGLMATAEWGAEEQLLSWASEAEDYLHKVNPDGRRRPDSWVDVFELASREPATERGAE</sequence>
<dbReference type="InterPro" id="IPR023631">
    <property type="entry name" value="Amidase_dom"/>
</dbReference>
<dbReference type="EMBL" id="NJES01000130">
    <property type="protein sequence ID" value="PHH77183.1"/>
    <property type="molecule type" value="Genomic_DNA"/>
</dbReference>
<dbReference type="InterPro" id="IPR036928">
    <property type="entry name" value="AS_sf"/>
</dbReference>
<gene>
    <name evidence="3" type="ORF">CDD80_872</name>
</gene>
<proteinExistence type="predicted"/>
<accession>A0A2C5ZBD5</accession>
<dbReference type="InterPro" id="IPR000120">
    <property type="entry name" value="Amidase"/>
</dbReference>
<dbReference type="Pfam" id="PF01425">
    <property type="entry name" value="Amidase"/>
    <property type="match status" value="1"/>
</dbReference>